<dbReference type="Pfam" id="PF22422">
    <property type="entry name" value="MGH1-like_GH"/>
    <property type="match status" value="1"/>
</dbReference>
<dbReference type="InterPro" id="IPR008928">
    <property type="entry name" value="6-hairpin_glycosidase_sf"/>
</dbReference>
<evidence type="ECO:0000256" key="3">
    <source>
        <dbReference type="ARBA" id="ARBA00023295"/>
    </source>
</evidence>
<dbReference type="GO" id="GO:0009311">
    <property type="term" value="P:oligosaccharide metabolic process"/>
    <property type="evidence" value="ECO:0007669"/>
    <property type="project" value="InterPro"/>
</dbReference>
<feature type="chain" id="PRO_5015847254" evidence="5">
    <location>
        <begin position="23"/>
        <end position="580"/>
    </location>
</feature>
<dbReference type="InterPro" id="IPR004888">
    <property type="entry name" value="Glycoside_hydrolase_63"/>
</dbReference>
<feature type="signal peptide" evidence="5">
    <location>
        <begin position="1"/>
        <end position="22"/>
    </location>
</feature>
<evidence type="ECO:0000259" key="6">
    <source>
        <dbReference type="Pfam" id="PF22422"/>
    </source>
</evidence>
<evidence type="ECO:0000313" key="8">
    <source>
        <dbReference type="Proteomes" id="UP000247409"/>
    </source>
</evidence>
<gene>
    <name evidence="7" type="ORF">BWQ96_00204</name>
</gene>
<protein>
    <submittedName>
        <fullName evidence="7">Glucosidase YgjK</fullName>
    </submittedName>
</protein>
<keyword evidence="4" id="KW-0812">Transmembrane</keyword>
<keyword evidence="3" id="KW-0326">Glycosidase</keyword>
<keyword evidence="8" id="KW-1185">Reference proteome</keyword>
<dbReference type="Proteomes" id="UP000247409">
    <property type="component" value="Unassembled WGS sequence"/>
</dbReference>
<dbReference type="Gene3D" id="1.50.10.10">
    <property type="match status" value="1"/>
</dbReference>
<evidence type="ECO:0000256" key="5">
    <source>
        <dbReference type="SAM" id="SignalP"/>
    </source>
</evidence>
<feature type="transmembrane region" description="Helical" evidence="4">
    <location>
        <begin position="503"/>
        <end position="522"/>
    </location>
</feature>
<dbReference type="EMBL" id="NBIV01000001">
    <property type="protein sequence ID" value="PXF50044.1"/>
    <property type="molecule type" value="Genomic_DNA"/>
</dbReference>
<feature type="domain" description="Mannosylglycerate hydrolase MGH1-like glycoside hydrolase" evidence="6">
    <location>
        <begin position="62"/>
        <end position="467"/>
    </location>
</feature>
<dbReference type="GO" id="GO:0006487">
    <property type="term" value="P:protein N-linked glycosylation"/>
    <property type="evidence" value="ECO:0007669"/>
    <property type="project" value="TreeGrafter"/>
</dbReference>
<evidence type="ECO:0000256" key="2">
    <source>
        <dbReference type="ARBA" id="ARBA00022801"/>
    </source>
</evidence>
<evidence type="ECO:0000313" key="7">
    <source>
        <dbReference type="EMBL" id="PXF50044.1"/>
    </source>
</evidence>
<proteinExistence type="inferred from homology"/>
<reference evidence="7 8" key="1">
    <citation type="journal article" date="2018" name="Mol. Biol. Evol.">
        <title>Analysis of the draft genome of the red seaweed Gracilariopsis chorda provides insights into genome size evolution in Rhodophyta.</title>
        <authorList>
            <person name="Lee J."/>
            <person name="Yang E.C."/>
            <person name="Graf L."/>
            <person name="Yang J.H."/>
            <person name="Qiu H."/>
            <person name="Zel Zion U."/>
            <person name="Chan C.X."/>
            <person name="Stephens T.G."/>
            <person name="Weber A.P.M."/>
            <person name="Boo G.H."/>
            <person name="Boo S.M."/>
            <person name="Kim K.M."/>
            <person name="Shin Y."/>
            <person name="Jung M."/>
            <person name="Lee S.J."/>
            <person name="Yim H.S."/>
            <person name="Lee J.H."/>
            <person name="Bhattacharya D."/>
            <person name="Yoon H.S."/>
        </authorList>
    </citation>
    <scope>NUCLEOTIDE SEQUENCE [LARGE SCALE GENOMIC DNA]</scope>
    <source>
        <strain evidence="7 8">SKKU-2015</strain>
        <tissue evidence="7">Whole body</tissue>
    </source>
</reference>
<keyword evidence="4" id="KW-1133">Transmembrane helix</keyword>
<name>A0A2V3J6P6_9FLOR</name>
<sequence>MPKSTTHLFLLTVALSVSASLASLCPAVTDPTQQAFVTSAKAVLDGNWVTSMNSTLPSPNLYPHQWSWDSAFIALGYSHYDTHKAIAETDALFRAQWRNGLLPHIVFNPNADESYFPGPAFWKIHTSPAHPLNSQTSGIVQPPVHAIASLAIYNNAKSAQQKKLAMHHLQSVYPKLVNWHNYLYNERDPLKENLVYIRHMWESGMDNSPAWDDALNAIQLTPDQIPQYTRVDKGKVGSHHERPNSHFYDRAVYLIKVFYDNSYDEQAIFKSSPFLIQDVLFNSILARAGEALADIAHILGKKQAAVHHREQSAKTAAAISSKLYHAEDGFYYDYDMVAKKLIRTKISGGLVALYGAKVDSTHLNSIVNHLYDPAFLGPDLSSYTIPSVARDDPGYTNTTYWKGPAWININYLVRDGLLRNGNGNEDAVKIAKFLKTRSMSMLGAAGFYEYFNPISGSPHGGHQFSWSAALTIDWMCSTSSETSPIGFVSSLITNMVRIRISEWGYVLAAVLLFGMASAAYYYTWISGKAKTCALDSFSNGNGENGSDKARDHTDSRRAATLAAHLRHRRRSTSMHPSRAD</sequence>
<comment type="similarity">
    <text evidence="1">Belongs to the glycosyl hydrolase 63 family.</text>
</comment>
<keyword evidence="4" id="KW-0472">Membrane</keyword>
<dbReference type="GO" id="GO:0004573">
    <property type="term" value="F:Glc3Man9GlcNAc2 oligosaccharide glucosidase activity"/>
    <property type="evidence" value="ECO:0007669"/>
    <property type="project" value="InterPro"/>
</dbReference>
<comment type="caution">
    <text evidence="7">The sequence shown here is derived from an EMBL/GenBank/DDBJ whole genome shotgun (WGS) entry which is preliminary data.</text>
</comment>
<dbReference type="PANTHER" id="PTHR10412">
    <property type="entry name" value="MANNOSYL-OLIGOSACCHARIDE GLUCOSIDASE"/>
    <property type="match status" value="1"/>
</dbReference>
<dbReference type="AlphaFoldDB" id="A0A2V3J6P6"/>
<keyword evidence="5" id="KW-0732">Signal</keyword>
<dbReference type="OrthoDB" id="410058at2759"/>
<dbReference type="SUPFAM" id="SSF48208">
    <property type="entry name" value="Six-hairpin glycosidases"/>
    <property type="match status" value="1"/>
</dbReference>
<dbReference type="InterPro" id="IPR012341">
    <property type="entry name" value="6hp_glycosidase-like_sf"/>
</dbReference>
<organism evidence="7 8">
    <name type="scientific">Gracilariopsis chorda</name>
    <dbReference type="NCBI Taxonomy" id="448386"/>
    <lineage>
        <taxon>Eukaryota</taxon>
        <taxon>Rhodophyta</taxon>
        <taxon>Florideophyceae</taxon>
        <taxon>Rhodymeniophycidae</taxon>
        <taxon>Gracilariales</taxon>
        <taxon>Gracilariaceae</taxon>
        <taxon>Gracilariopsis</taxon>
    </lineage>
</organism>
<evidence type="ECO:0000256" key="1">
    <source>
        <dbReference type="ARBA" id="ARBA00010833"/>
    </source>
</evidence>
<keyword evidence="2" id="KW-0378">Hydrolase</keyword>
<dbReference type="InterPro" id="IPR054491">
    <property type="entry name" value="MGH1-like_GH"/>
</dbReference>
<dbReference type="PANTHER" id="PTHR10412:SF11">
    <property type="entry name" value="MANNOSYL-OLIGOSACCHARIDE GLUCOSIDASE"/>
    <property type="match status" value="1"/>
</dbReference>
<evidence type="ECO:0000256" key="4">
    <source>
        <dbReference type="SAM" id="Phobius"/>
    </source>
</evidence>
<accession>A0A2V3J6P6</accession>
<dbReference type="GO" id="GO:0005789">
    <property type="term" value="C:endoplasmic reticulum membrane"/>
    <property type="evidence" value="ECO:0007669"/>
    <property type="project" value="TreeGrafter"/>
</dbReference>